<evidence type="ECO:0008006" key="3">
    <source>
        <dbReference type="Google" id="ProtNLM"/>
    </source>
</evidence>
<name>A0AAV2EJ18_9ROSI</name>
<sequence length="121" mass="14072">MDPAEMRTLTLRQLAEQMDQINAESQARIDAASAPLKQTCNDMRRAFERYMDGRDFFPVESQEDFDIVFILRDEGMRFKVRLCREPLGDALFRDLQTKLTVLGDVEFDTDEPPRPCDSHII</sequence>
<proteinExistence type="predicted"/>
<reference evidence="1 2" key="1">
    <citation type="submission" date="2024-04" db="EMBL/GenBank/DDBJ databases">
        <authorList>
            <person name="Fracassetti M."/>
        </authorList>
    </citation>
    <scope>NUCLEOTIDE SEQUENCE [LARGE SCALE GENOMIC DNA]</scope>
</reference>
<evidence type="ECO:0000313" key="1">
    <source>
        <dbReference type="EMBL" id="CAL1385956.1"/>
    </source>
</evidence>
<keyword evidence="2" id="KW-1185">Reference proteome</keyword>
<dbReference type="Proteomes" id="UP001497516">
    <property type="component" value="Chromosome 4"/>
</dbReference>
<accession>A0AAV2EJ18</accession>
<dbReference type="EMBL" id="OZ034817">
    <property type="protein sequence ID" value="CAL1385956.1"/>
    <property type="molecule type" value="Genomic_DNA"/>
</dbReference>
<protein>
    <recommendedName>
        <fullName evidence="3">Kinetochore protein SPC25</fullName>
    </recommendedName>
</protein>
<organism evidence="1 2">
    <name type="scientific">Linum trigynum</name>
    <dbReference type="NCBI Taxonomy" id="586398"/>
    <lineage>
        <taxon>Eukaryota</taxon>
        <taxon>Viridiplantae</taxon>
        <taxon>Streptophyta</taxon>
        <taxon>Embryophyta</taxon>
        <taxon>Tracheophyta</taxon>
        <taxon>Spermatophyta</taxon>
        <taxon>Magnoliopsida</taxon>
        <taxon>eudicotyledons</taxon>
        <taxon>Gunneridae</taxon>
        <taxon>Pentapetalae</taxon>
        <taxon>rosids</taxon>
        <taxon>fabids</taxon>
        <taxon>Malpighiales</taxon>
        <taxon>Linaceae</taxon>
        <taxon>Linum</taxon>
    </lineage>
</organism>
<evidence type="ECO:0000313" key="2">
    <source>
        <dbReference type="Proteomes" id="UP001497516"/>
    </source>
</evidence>
<gene>
    <name evidence="1" type="ORF">LTRI10_LOCUS27054</name>
</gene>
<dbReference type="AlphaFoldDB" id="A0AAV2EJ18"/>